<keyword evidence="8 16" id="KW-0274">FAD</keyword>
<keyword evidence="13 16" id="KW-0131">Cell cycle</keyword>
<dbReference type="GO" id="GO:0008762">
    <property type="term" value="F:UDP-N-acetylmuramate dehydrogenase activity"/>
    <property type="evidence" value="ECO:0007669"/>
    <property type="project" value="UniProtKB-UniRule"/>
</dbReference>
<dbReference type="SUPFAM" id="SSF56194">
    <property type="entry name" value="Uridine diphospho-N-Acetylenolpyruvylglucosamine reductase, MurB, C-terminal domain"/>
    <property type="match status" value="1"/>
</dbReference>
<dbReference type="Proteomes" id="UP000228681">
    <property type="component" value="Unassembled WGS sequence"/>
</dbReference>
<evidence type="ECO:0000256" key="4">
    <source>
        <dbReference type="ARBA" id="ARBA00004752"/>
    </source>
</evidence>
<dbReference type="NCBIfam" id="TIGR00179">
    <property type="entry name" value="murB"/>
    <property type="match status" value="1"/>
</dbReference>
<keyword evidence="10 16" id="KW-0133">Cell shape</keyword>
<dbReference type="InterPro" id="IPR003170">
    <property type="entry name" value="MurB"/>
</dbReference>
<keyword evidence="11 16" id="KW-0573">Peptidoglycan synthesis</keyword>
<comment type="pathway">
    <text evidence="4 16">Cell wall biogenesis; peptidoglycan biosynthesis.</text>
</comment>
<dbReference type="GO" id="GO:0071555">
    <property type="term" value="P:cell wall organization"/>
    <property type="evidence" value="ECO:0007669"/>
    <property type="project" value="UniProtKB-KW"/>
</dbReference>
<evidence type="ECO:0000256" key="2">
    <source>
        <dbReference type="ARBA" id="ARBA00003921"/>
    </source>
</evidence>
<dbReference type="EMBL" id="PCRS01000036">
    <property type="protein sequence ID" value="PIP24839.1"/>
    <property type="molecule type" value="Genomic_DNA"/>
</dbReference>
<dbReference type="Gene3D" id="3.30.43.10">
    <property type="entry name" value="Uridine Diphospho-n-acetylenolpyruvylglucosamine Reductase, domain 2"/>
    <property type="match status" value="1"/>
</dbReference>
<evidence type="ECO:0000256" key="13">
    <source>
        <dbReference type="ARBA" id="ARBA00023306"/>
    </source>
</evidence>
<dbReference type="EC" id="1.3.1.98" evidence="16"/>
<comment type="function">
    <text evidence="2 16">Cell wall formation.</text>
</comment>
<evidence type="ECO:0000313" key="19">
    <source>
        <dbReference type="Proteomes" id="UP000228681"/>
    </source>
</evidence>
<comment type="subcellular location">
    <subcellularLocation>
        <location evidence="3 16">Cytoplasm</location>
    </subcellularLocation>
</comment>
<keyword evidence="12 16" id="KW-0560">Oxidoreductase</keyword>
<keyword evidence="5 16" id="KW-0963">Cytoplasm</keyword>
<feature type="active site" evidence="16">
    <location>
        <position position="287"/>
    </location>
</feature>
<gene>
    <name evidence="16 18" type="primary">murB</name>
    <name evidence="18" type="ORF">COX34_01985</name>
</gene>
<evidence type="ECO:0000256" key="14">
    <source>
        <dbReference type="ARBA" id="ARBA00023316"/>
    </source>
</evidence>
<feature type="domain" description="UDP-N-acetylenolpyruvoylglucosamine reductase C-terminal" evidence="17">
    <location>
        <begin position="172"/>
        <end position="290"/>
    </location>
</feature>
<dbReference type="GO" id="GO:0008360">
    <property type="term" value="P:regulation of cell shape"/>
    <property type="evidence" value="ECO:0007669"/>
    <property type="project" value="UniProtKB-KW"/>
</dbReference>
<dbReference type="PANTHER" id="PTHR21071">
    <property type="entry name" value="UDP-N-ACETYLENOLPYRUVOYLGLUCOSAMINE REDUCTASE"/>
    <property type="match status" value="1"/>
</dbReference>
<feature type="active site" evidence="16">
    <location>
        <position position="147"/>
    </location>
</feature>
<feature type="active site" description="Proton donor" evidence="16">
    <location>
        <position position="194"/>
    </location>
</feature>
<sequence length="296" mass="33151">MHKIRIKNLLPGVKENILLKEHTTFRIGGPAKYFFVAKTKTELIKAIKVAQKLKLPFFILGGGSNILVSDKGFNGLVIKYGQPLSSYVSQGLEWAVGIPGTIQGAVYGNAGAFQKSMRDVVEKVEVFDTKTEKIEIFKNKDCRFSYRNSIFRKKKNLIILSVKIKSKKSNPKKIKQYLDYKKKTQPLNLPSAGSVFKNPSPSQVLKKFGRARGFSAGRLKERASPSAGELIEKCGLKGKRIGNVKISEKHANFIINLENGKAKDVIKLINLAKNKVKNKFGIFLEEEIQYLGEFSK</sequence>
<dbReference type="InterPro" id="IPR036635">
    <property type="entry name" value="MurB_C_sf"/>
</dbReference>
<evidence type="ECO:0000256" key="11">
    <source>
        <dbReference type="ARBA" id="ARBA00022984"/>
    </source>
</evidence>
<dbReference type="Gene3D" id="3.30.465.10">
    <property type="match status" value="1"/>
</dbReference>
<comment type="similarity">
    <text evidence="16">Belongs to the MurB family.</text>
</comment>
<comment type="catalytic activity">
    <reaction evidence="15 16">
        <text>UDP-N-acetyl-alpha-D-muramate + NADP(+) = UDP-N-acetyl-3-O-(1-carboxyvinyl)-alpha-D-glucosamine + NADPH + H(+)</text>
        <dbReference type="Rhea" id="RHEA:12248"/>
        <dbReference type="ChEBI" id="CHEBI:15378"/>
        <dbReference type="ChEBI" id="CHEBI:57783"/>
        <dbReference type="ChEBI" id="CHEBI:58349"/>
        <dbReference type="ChEBI" id="CHEBI:68483"/>
        <dbReference type="ChEBI" id="CHEBI:70757"/>
        <dbReference type="EC" id="1.3.1.98"/>
    </reaction>
</comment>
<evidence type="ECO:0000256" key="10">
    <source>
        <dbReference type="ARBA" id="ARBA00022960"/>
    </source>
</evidence>
<dbReference type="GO" id="GO:0050660">
    <property type="term" value="F:flavin adenine dinucleotide binding"/>
    <property type="evidence" value="ECO:0007669"/>
    <property type="project" value="InterPro"/>
</dbReference>
<comment type="cofactor">
    <cofactor evidence="1 16">
        <name>FAD</name>
        <dbReference type="ChEBI" id="CHEBI:57692"/>
    </cofactor>
</comment>
<accession>A0A2G9Z053</accession>
<evidence type="ECO:0000256" key="15">
    <source>
        <dbReference type="ARBA" id="ARBA00048914"/>
    </source>
</evidence>
<evidence type="ECO:0000256" key="1">
    <source>
        <dbReference type="ARBA" id="ARBA00001974"/>
    </source>
</evidence>
<evidence type="ECO:0000259" key="17">
    <source>
        <dbReference type="Pfam" id="PF02873"/>
    </source>
</evidence>
<evidence type="ECO:0000313" key="18">
    <source>
        <dbReference type="EMBL" id="PIP24839.1"/>
    </source>
</evidence>
<dbReference type="UniPathway" id="UPA00219"/>
<protein>
    <recommendedName>
        <fullName evidence="16">UDP-N-acetylenolpyruvoylglucosamine reductase</fullName>
        <ecNumber evidence="16">1.3.1.98</ecNumber>
    </recommendedName>
    <alternativeName>
        <fullName evidence="16">UDP-N-acetylmuramate dehydrogenase</fullName>
    </alternativeName>
</protein>
<comment type="caution">
    <text evidence="18">The sequence shown here is derived from an EMBL/GenBank/DDBJ whole genome shotgun (WGS) entry which is preliminary data.</text>
</comment>
<reference evidence="18 19" key="1">
    <citation type="submission" date="2017-09" db="EMBL/GenBank/DDBJ databases">
        <title>Depth-based differentiation of microbial function through sediment-hosted aquifers and enrichment of novel symbionts in the deep terrestrial subsurface.</title>
        <authorList>
            <person name="Probst A.J."/>
            <person name="Ladd B."/>
            <person name="Jarett J.K."/>
            <person name="Geller-Mcgrath D.E."/>
            <person name="Sieber C.M."/>
            <person name="Emerson J.B."/>
            <person name="Anantharaman K."/>
            <person name="Thomas B.C."/>
            <person name="Malmstrom R."/>
            <person name="Stieglmeier M."/>
            <person name="Klingl A."/>
            <person name="Woyke T."/>
            <person name="Ryan C.M."/>
            <person name="Banfield J.F."/>
        </authorList>
    </citation>
    <scope>NUCLEOTIDE SEQUENCE [LARGE SCALE GENOMIC DNA]</scope>
    <source>
        <strain evidence="18">CG23_combo_of_CG06-09_8_20_14_all_36_12</strain>
    </source>
</reference>
<evidence type="ECO:0000256" key="9">
    <source>
        <dbReference type="ARBA" id="ARBA00022857"/>
    </source>
</evidence>
<dbReference type="GO" id="GO:0005829">
    <property type="term" value="C:cytosol"/>
    <property type="evidence" value="ECO:0007669"/>
    <property type="project" value="TreeGrafter"/>
</dbReference>
<organism evidence="18 19">
    <name type="scientific">Candidatus Nealsonbacteria bacterium CG23_combo_of_CG06-09_8_20_14_all_36_12</name>
    <dbReference type="NCBI Taxonomy" id="1974718"/>
    <lineage>
        <taxon>Bacteria</taxon>
        <taxon>Candidatus Nealsoniibacteriota</taxon>
    </lineage>
</organism>
<dbReference type="PANTHER" id="PTHR21071:SF4">
    <property type="entry name" value="UDP-N-ACETYLENOLPYRUVOYLGLUCOSAMINE REDUCTASE"/>
    <property type="match status" value="1"/>
</dbReference>
<dbReference type="InterPro" id="IPR016167">
    <property type="entry name" value="FAD-bd_PCMH_sub1"/>
</dbReference>
<keyword evidence="9 16" id="KW-0521">NADP</keyword>
<name>A0A2G9Z053_9BACT</name>
<dbReference type="HAMAP" id="MF_00037">
    <property type="entry name" value="MurB"/>
    <property type="match status" value="1"/>
</dbReference>
<proteinExistence type="inferred from homology"/>
<dbReference type="InterPro" id="IPR011601">
    <property type="entry name" value="MurB_C"/>
</dbReference>
<evidence type="ECO:0000256" key="3">
    <source>
        <dbReference type="ARBA" id="ARBA00004496"/>
    </source>
</evidence>
<keyword evidence="7 16" id="KW-0285">Flavoprotein</keyword>
<evidence type="ECO:0000256" key="8">
    <source>
        <dbReference type="ARBA" id="ARBA00022827"/>
    </source>
</evidence>
<dbReference type="Pfam" id="PF02873">
    <property type="entry name" value="MurB_C"/>
    <property type="match status" value="1"/>
</dbReference>
<evidence type="ECO:0000256" key="6">
    <source>
        <dbReference type="ARBA" id="ARBA00022618"/>
    </source>
</evidence>
<dbReference type="InterPro" id="IPR016169">
    <property type="entry name" value="FAD-bd_PCMH_sub2"/>
</dbReference>
<evidence type="ECO:0000256" key="16">
    <source>
        <dbReference type="HAMAP-Rule" id="MF_00037"/>
    </source>
</evidence>
<dbReference type="GO" id="GO:0051301">
    <property type="term" value="P:cell division"/>
    <property type="evidence" value="ECO:0007669"/>
    <property type="project" value="UniProtKB-KW"/>
</dbReference>
<evidence type="ECO:0000256" key="12">
    <source>
        <dbReference type="ARBA" id="ARBA00023002"/>
    </source>
</evidence>
<keyword evidence="6 16" id="KW-0132">Cell division</keyword>
<dbReference type="GO" id="GO:0009252">
    <property type="term" value="P:peptidoglycan biosynthetic process"/>
    <property type="evidence" value="ECO:0007669"/>
    <property type="project" value="UniProtKB-UniRule"/>
</dbReference>
<dbReference type="SUPFAM" id="SSF56176">
    <property type="entry name" value="FAD-binding/transporter-associated domain-like"/>
    <property type="match status" value="1"/>
</dbReference>
<evidence type="ECO:0000256" key="7">
    <source>
        <dbReference type="ARBA" id="ARBA00022630"/>
    </source>
</evidence>
<dbReference type="AlphaFoldDB" id="A0A2G9Z053"/>
<dbReference type="Gene3D" id="3.90.78.10">
    <property type="entry name" value="UDP-N-acetylenolpyruvoylglucosamine reductase, C-terminal domain"/>
    <property type="match status" value="1"/>
</dbReference>
<dbReference type="InterPro" id="IPR036318">
    <property type="entry name" value="FAD-bd_PCMH-like_sf"/>
</dbReference>
<keyword evidence="14 16" id="KW-0961">Cell wall biogenesis/degradation</keyword>
<evidence type="ECO:0000256" key="5">
    <source>
        <dbReference type="ARBA" id="ARBA00022490"/>
    </source>
</evidence>